<comment type="caution">
    <text evidence="3">The sequence shown here is derived from an EMBL/GenBank/DDBJ whole genome shotgun (WGS) entry which is preliminary data.</text>
</comment>
<organism evidence="3 4">
    <name type="scientific">Meripilus lineatus</name>
    <dbReference type="NCBI Taxonomy" id="2056292"/>
    <lineage>
        <taxon>Eukaryota</taxon>
        <taxon>Fungi</taxon>
        <taxon>Dikarya</taxon>
        <taxon>Basidiomycota</taxon>
        <taxon>Agaricomycotina</taxon>
        <taxon>Agaricomycetes</taxon>
        <taxon>Polyporales</taxon>
        <taxon>Meripilaceae</taxon>
        <taxon>Meripilus</taxon>
    </lineage>
</organism>
<feature type="compositionally biased region" description="Polar residues" evidence="2">
    <location>
        <begin position="48"/>
        <end position="66"/>
    </location>
</feature>
<evidence type="ECO:0000313" key="3">
    <source>
        <dbReference type="EMBL" id="KAJ3478190.1"/>
    </source>
</evidence>
<reference evidence="3" key="1">
    <citation type="submission" date="2022-07" db="EMBL/GenBank/DDBJ databases">
        <title>Genome Sequence of Physisporinus lineatus.</title>
        <authorList>
            <person name="Buettner E."/>
        </authorList>
    </citation>
    <scope>NUCLEOTIDE SEQUENCE</scope>
    <source>
        <strain evidence="3">VT162</strain>
    </source>
</reference>
<keyword evidence="1" id="KW-0175">Coiled coil</keyword>
<feature type="compositionally biased region" description="Polar residues" evidence="2">
    <location>
        <begin position="358"/>
        <end position="372"/>
    </location>
</feature>
<feature type="compositionally biased region" description="Low complexity" evidence="2">
    <location>
        <begin position="23"/>
        <end position="33"/>
    </location>
</feature>
<evidence type="ECO:0000313" key="4">
    <source>
        <dbReference type="Proteomes" id="UP001212997"/>
    </source>
</evidence>
<dbReference type="AlphaFoldDB" id="A0AAD5UWT5"/>
<gene>
    <name evidence="3" type="ORF">NLI96_g9928</name>
</gene>
<feature type="region of interest" description="Disordered" evidence="2">
    <location>
        <begin position="1"/>
        <end position="66"/>
    </location>
</feature>
<name>A0AAD5UWT5_9APHY</name>
<dbReference type="EMBL" id="JANAWD010000531">
    <property type="protein sequence ID" value="KAJ3478190.1"/>
    <property type="molecule type" value="Genomic_DNA"/>
</dbReference>
<feature type="region of interest" description="Disordered" evidence="2">
    <location>
        <begin position="353"/>
        <end position="377"/>
    </location>
</feature>
<protein>
    <submittedName>
        <fullName evidence="3">Uncharacterized protein</fullName>
    </submittedName>
</protein>
<proteinExistence type="predicted"/>
<keyword evidence="4" id="KW-1185">Reference proteome</keyword>
<feature type="coiled-coil region" evidence="1">
    <location>
        <begin position="180"/>
        <end position="346"/>
    </location>
</feature>
<evidence type="ECO:0000256" key="1">
    <source>
        <dbReference type="SAM" id="Coils"/>
    </source>
</evidence>
<feature type="compositionally biased region" description="Basic and acidic residues" evidence="2">
    <location>
        <begin position="34"/>
        <end position="46"/>
    </location>
</feature>
<evidence type="ECO:0000256" key="2">
    <source>
        <dbReference type="SAM" id="MobiDB-lite"/>
    </source>
</evidence>
<accession>A0AAD5UWT5</accession>
<dbReference type="Proteomes" id="UP001212997">
    <property type="component" value="Unassembled WGS sequence"/>
</dbReference>
<sequence>MRPLPMLSPSAFRPYLPDKESSQESIEQFSSPERIPKQKPTDRDPADTTVSAIEPATSQVAAGPITQDQLSVQEMEARYLNLEHEPLPISPIDPVSSPPQEPDILDHPLDSSAVVLVPDTPDLLPTYHDEQVQAVDTSQPLPPTQSTQRAVVDSQSQIQSLDDTALSEVYAAMAQKDTCIDEMKAELELLKSQVKDLQGERDTVQEESRKKTIRLALAEEENEEMRNQLREFRKAATPQPLELFRRSLKEQHNNHTKKLEAKIERLEGLNRILMSQNERTDDDVRERAACEPEIQETAAKLQGQLEVLEALCDETQKRCHDLESEKADLQDRLSKAEYALDQLAVANQLLDESDGGNFETSDVPSLPPSQLSEPKEDGEVEDFICEYMTGGTKRCLERFPTADVSVLAPFWSYYCI</sequence>